<proteinExistence type="predicted"/>
<name>A0A0C9THL2_SPHS4</name>
<keyword evidence="2" id="KW-1185">Reference proteome</keyword>
<dbReference type="OrthoDB" id="2973373at2759"/>
<dbReference type="HOGENOM" id="CLU_1714455_0_0_1"/>
<reference evidence="1 2" key="1">
    <citation type="submission" date="2014-06" db="EMBL/GenBank/DDBJ databases">
        <title>Evolutionary Origins and Diversification of the Mycorrhizal Mutualists.</title>
        <authorList>
            <consortium name="DOE Joint Genome Institute"/>
            <consortium name="Mycorrhizal Genomics Consortium"/>
            <person name="Kohler A."/>
            <person name="Kuo A."/>
            <person name="Nagy L.G."/>
            <person name="Floudas D."/>
            <person name="Copeland A."/>
            <person name="Barry K.W."/>
            <person name="Cichocki N."/>
            <person name="Veneault-Fourrey C."/>
            <person name="LaButti K."/>
            <person name="Lindquist E.A."/>
            <person name="Lipzen A."/>
            <person name="Lundell T."/>
            <person name="Morin E."/>
            <person name="Murat C."/>
            <person name="Riley R."/>
            <person name="Ohm R."/>
            <person name="Sun H."/>
            <person name="Tunlid A."/>
            <person name="Henrissat B."/>
            <person name="Grigoriev I.V."/>
            <person name="Hibbett D.S."/>
            <person name="Martin F."/>
        </authorList>
    </citation>
    <scope>NUCLEOTIDE SEQUENCE [LARGE SCALE GENOMIC DNA]</scope>
    <source>
        <strain evidence="1 2">SS14</strain>
    </source>
</reference>
<organism evidence="1 2">
    <name type="scientific">Sphaerobolus stellatus (strain SS14)</name>
    <dbReference type="NCBI Taxonomy" id="990650"/>
    <lineage>
        <taxon>Eukaryota</taxon>
        <taxon>Fungi</taxon>
        <taxon>Dikarya</taxon>
        <taxon>Basidiomycota</taxon>
        <taxon>Agaricomycotina</taxon>
        <taxon>Agaricomycetes</taxon>
        <taxon>Phallomycetidae</taxon>
        <taxon>Geastrales</taxon>
        <taxon>Sphaerobolaceae</taxon>
        <taxon>Sphaerobolus</taxon>
    </lineage>
</organism>
<evidence type="ECO:0000313" key="2">
    <source>
        <dbReference type="Proteomes" id="UP000054279"/>
    </source>
</evidence>
<dbReference type="EMBL" id="KN837293">
    <property type="protein sequence ID" value="KIJ28963.1"/>
    <property type="molecule type" value="Genomic_DNA"/>
</dbReference>
<gene>
    <name evidence="1" type="ORF">M422DRAFT_269661</name>
</gene>
<protein>
    <submittedName>
        <fullName evidence="1">Uncharacterized protein</fullName>
    </submittedName>
</protein>
<dbReference type="AlphaFoldDB" id="A0A0C9THL2"/>
<evidence type="ECO:0000313" key="1">
    <source>
        <dbReference type="EMBL" id="KIJ28963.1"/>
    </source>
</evidence>
<accession>A0A0C9THL2</accession>
<sequence length="153" mass="17546">MLIDKANPLISHHSCWPARQQGLVVTDSQMIIPETVRKKFITGWHKHIPLTYLTDQNCARTTIDLEANHDLLTVSLSAGLITTTSKPLSTEGEANLSFCEWCKAWKRLFHLIQDYSPAKYDIWSQHHSQIRDAEDCTTKWSLSPIYMTIIHPC</sequence>
<dbReference type="Proteomes" id="UP000054279">
    <property type="component" value="Unassembled WGS sequence"/>
</dbReference>